<dbReference type="AlphaFoldDB" id="A0A1U7HMK2"/>
<dbReference type="EMBL" id="MRCB01000005">
    <property type="protein sequence ID" value="OKH24784.1"/>
    <property type="molecule type" value="Genomic_DNA"/>
</dbReference>
<sequence>MNHQLIAIAIISILIGISCGILIAILIKIIRRKQEVDSLIRPRNIVGLFGTVEVPFDRDSKGKIRVNIKGSIVDFIAMTDRPITLNKGDKVFIVEMKDSRVWVIPAEDLKLGYDSEN</sequence>
<name>A0A1U7HMK2_9CYAN</name>
<feature type="transmembrane region" description="Helical" evidence="1">
    <location>
        <begin position="6"/>
        <end position="27"/>
    </location>
</feature>
<evidence type="ECO:0000313" key="2">
    <source>
        <dbReference type="EMBL" id="OKH24784.1"/>
    </source>
</evidence>
<keyword evidence="1" id="KW-1133">Transmembrane helix</keyword>
<gene>
    <name evidence="2" type="ORF">NIES593_06080</name>
</gene>
<organism evidence="2 3">
    <name type="scientific">Hydrococcus rivularis NIES-593</name>
    <dbReference type="NCBI Taxonomy" id="1921803"/>
    <lineage>
        <taxon>Bacteria</taxon>
        <taxon>Bacillati</taxon>
        <taxon>Cyanobacteriota</taxon>
        <taxon>Cyanophyceae</taxon>
        <taxon>Pleurocapsales</taxon>
        <taxon>Hydrococcaceae</taxon>
        <taxon>Hydrococcus</taxon>
    </lineage>
</organism>
<proteinExistence type="predicted"/>
<dbReference type="STRING" id="1921803.NIES593_06080"/>
<reference evidence="2 3" key="1">
    <citation type="submission" date="2016-11" db="EMBL/GenBank/DDBJ databases">
        <title>Draft Genome Sequences of Nine Cyanobacterial Strains from Diverse Habitats.</title>
        <authorList>
            <person name="Zhu T."/>
            <person name="Hou S."/>
            <person name="Lu X."/>
            <person name="Hess W.R."/>
        </authorList>
    </citation>
    <scope>NUCLEOTIDE SEQUENCE [LARGE SCALE GENOMIC DNA]</scope>
    <source>
        <strain evidence="2 3">NIES-593</strain>
    </source>
</reference>
<dbReference type="Proteomes" id="UP000186868">
    <property type="component" value="Unassembled WGS sequence"/>
</dbReference>
<comment type="caution">
    <text evidence="2">The sequence shown here is derived from an EMBL/GenBank/DDBJ whole genome shotgun (WGS) entry which is preliminary data.</text>
</comment>
<keyword evidence="1" id="KW-0812">Transmembrane</keyword>
<dbReference type="OrthoDB" id="517853at2"/>
<protein>
    <submittedName>
        <fullName evidence="2">NfeD-like protein</fullName>
    </submittedName>
</protein>
<evidence type="ECO:0000256" key="1">
    <source>
        <dbReference type="SAM" id="Phobius"/>
    </source>
</evidence>
<keyword evidence="3" id="KW-1185">Reference proteome</keyword>
<dbReference type="InterPro" id="IPR012340">
    <property type="entry name" value="NA-bd_OB-fold"/>
</dbReference>
<evidence type="ECO:0000313" key="3">
    <source>
        <dbReference type="Proteomes" id="UP000186868"/>
    </source>
</evidence>
<accession>A0A1U7HMK2</accession>
<keyword evidence="1" id="KW-0472">Membrane</keyword>
<dbReference type="Gene3D" id="2.40.50.140">
    <property type="entry name" value="Nucleic acid-binding proteins"/>
    <property type="match status" value="1"/>
</dbReference>
<dbReference type="RefSeq" id="WP_073598733.1">
    <property type="nucleotide sequence ID" value="NZ_MRCB01000005.1"/>
</dbReference>